<feature type="repeat" description="PPR" evidence="2">
    <location>
        <begin position="374"/>
        <end position="408"/>
    </location>
</feature>
<comment type="caution">
    <text evidence="3">The sequence shown here is derived from an EMBL/GenBank/DDBJ whole genome shotgun (WGS) entry which is preliminary data.</text>
</comment>
<feature type="repeat" description="PPR" evidence="2">
    <location>
        <begin position="578"/>
        <end position="608"/>
    </location>
</feature>
<keyword evidence="1" id="KW-0677">Repeat</keyword>
<dbReference type="Proteomes" id="UP000826271">
    <property type="component" value="Unassembled WGS sequence"/>
</dbReference>
<dbReference type="GO" id="GO:0009451">
    <property type="term" value="P:RNA modification"/>
    <property type="evidence" value="ECO:0007669"/>
    <property type="project" value="InterPro"/>
</dbReference>
<dbReference type="AlphaFoldDB" id="A0AAV6X536"/>
<dbReference type="Pfam" id="PF20431">
    <property type="entry name" value="E_motif"/>
    <property type="match status" value="1"/>
</dbReference>
<dbReference type="PANTHER" id="PTHR47926">
    <property type="entry name" value="PENTATRICOPEPTIDE REPEAT-CONTAINING PROTEIN"/>
    <property type="match status" value="1"/>
</dbReference>
<dbReference type="FunFam" id="1.25.40.10:FF:000975">
    <property type="entry name" value="Pentatricopeptide repeat-containing protein"/>
    <property type="match status" value="1"/>
</dbReference>
<dbReference type="EMBL" id="WHWC01000010">
    <property type="protein sequence ID" value="KAG8375229.1"/>
    <property type="molecule type" value="Genomic_DNA"/>
</dbReference>
<dbReference type="PROSITE" id="PS51375">
    <property type="entry name" value="PPR"/>
    <property type="match status" value="4"/>
</dbReference>
<gene>
    <name evidence="3" type="ORF">BUALT_Bualt10G0078600</name>
</gene>
<dbReference type="InterPro" id="IPR011990">
    <property type="entry name" value="TPR-like_helical_dom_sf"/>
</dbReference>
<dbReference type="Gene3D" id="1.25.40.10">
    <property type="entry name" value="Tetratricopeptide repeat domain"/>
    <property type="match status" value="8"/>
</dbReference>
<dbReference type="NCBIfam" id="TIGR00756">
    <property type="entry name" value="PPR"/>
    <property type="match status" value="4"/>
</dbReference>
<dbReference type="InterPro" id="IPR002885">
    <property type="entry name" value="PPR_rpt"/>
</dbReference>
<dbReference type="FunFam" id="1.25.40.10:FF:000353">
    <property type="entry name" value="Pentatricopeptide repeat-containing protein At4g39530"/>
    <property type="match status" value="1"/>
</dbReference>
<feature type="repeat" description="PPR" evidence="2">
    <location>
        <begin position="778"/>
        <end position="812"/>
    </location>
</feature>
<dbReference type="GO" id="GO:0003723">
    <property type="term" value="F:RNA binding"/>
    <property type="evidence" value="ECO:0007669"/>
    <property type="project" value="InterPro"/>
</dbReference>
<dbReference type="PANTHER" id="PTHR47926:SF481">
    <property type="entry name" value="TETRATRICOPEPTIDE-LIKE HELICAL DOMAIN SUPERFAMILY"/>
    <property type="match status" value="1"/>
</dbReference>
<proteinExistence type="predicted"/>
<reference evidence="3" key="1">
    <citation type="submission" date="2019-10" db="EMBL/GenBank/DDBJ databases">
        <authorList>
            <person name="Zhang R."/>
            <person name="Pan Y."/>
            <person name="Wang J."/>
            <person name="Ma R."/>
            <person name="Yu S."/>
        </authorList>
    </citation>
    <scope>NUCLEOTIDE SEQUENCE</scope>
    <source>
        <strain evidence="3">LA-IB0</strain>
        <tissue evidence="3">Leaf</tissue>
    </source>
</reference>
<dbReference type="InterPro" id="IPR046960">
    <property type="entry name" value="PPR_At4g14850-like_plant"/>
</dbReference>
<dbReference type="Pfam" id="PF01535">
    <property type="entry name" value="PPR"/>
    <property type="match status" value="6"/>
</dbReference>
<keyword evidence="4" id="KW-1185">Reference proteome</keyword>
<protein>
    <recommendedName>
        <fullName evidence="5">Pentatricopeptide repeat-containing protein</fullName>
    </recommendedName>
</protein>
<evidence type="ECO:0000313" key="3">
    <source>
        <dbReference type="EMBL" id="KAG8375229.1"/>
    </source>
</evidence>
<accession>A0AAV6X536</accession>
<sequence length="961" mass="106458">MISPKIQTTKLLKSIYKQPSSPATIFINTSSSPPLHNSLNKNSQILHFSSFIPPQEFYRNGVSPIKPSSILARIGAPANGHFSYASQLFDKMPHRKPRNSEYTLLRDVFRVVQSAIAEPNITNATMVHALAVKQGAVADLFTATSLLTVYSRSKEFGSSVALFGEVLDRDVVLWNAVMSACVENKCFYAAVGFFRKMVIEGDEFDPTTLIIVISAISNLKSLGQGKVVHGLSIKAGMVSDTVLSNAVIDMYAKCGDLSSSECMFSGIECRDLVTWNSIIIGCFYNNHPEKSLWYFREMASCENQADDVSISCAMAACTCLQEFGVGLAIHGWGIKLGYAESNHISVANSLISFYSQSRNIYTAESVFREMLVKNVISWNAMIKGFFLNGEVVKAFNLLRDMQFVGSIQPDIATVVTIIPFCAELMLLREGKAAHGFTIRREMTSELSVINSLINMYSKCNNVKNAEYLFLTMPKKDLVAWNTMIFGYAQNGQSCEAQTLFKKMLASCSTCTLPTLLAIIPSCDSPESLQFGRSIHGWNIKLGFSNQIFALNSLMHLYISCGALPDAFTLFTTIPIRPDVTSWNSIIVSCTQKGHFHEALDCFDSMRKASQVHCNSITLVSVISACGNLGIAFHGKLIHGLAIKTGIETDLRVQNSLVTMYGRLGDTESAKLAFNLSDDHNLCSWNCVISALSQNEDAKKAIELFRSLHFEPNEITISTVLSACTHLGTMTCGKQIHGHVFRFGFYNNPFVSSALLDMYSNCGRLDIAERVFRSSREKSVSAWNSLISAYGFHNFGSKAIETFQEMIKSGIRPTNGSFTSLLQACSHSGLLDEGRMYYYHMFNTFKVQPTTEHHVCMVDMIGRSGRLQEAYDFIKNLTTEPEAGVWGALLSACSYHGDLEMGREVAEILFCLEPENVSYYVSLCNMYVSAGRWENAVELRTIIEDKQLKKPAGYSSIDTGLR</sequence>
<evidence type="ECO:0000256" key="2">
    <source>
        <dbReference type="PROSITE-ProRule" id="PRU00708"/>
    </source>
</evidence>
<evidence type="ECO:0000256" key="1">
    <source>
        <dbReference type="ARBA" id="ARBA00022737"/>
    </source>
</evidence>
<dbReference type="Pfam" id="PF13041">
    <property type="entry name" value="PPR_2"/>
    <property type="match status" value="3"/>
</dbReference>
<name>A0AAV6X536_9LAMI</name>
<dbReference type="FunFam" id="1.25.40.10:FF:000073">
    <property type="entry name" value="Pentatricopeptide repeat-containing protein chloroplastic"/>
    <property type="match status" value="1"/>
</dbReference>
<evidence type="ECO:0000313" key="4">
    <source>
        <dbReference type="Proteomes" id="UP000826271"/>
    </source>
</evidence>
<organism evidence="3 4">
    <name type="scientific">Buddleja alternifolia</name>
    <dbReference type="NCBI Taxonomy" id="168488"/>
    <lineage>
        <taxon>Eukaryota</taxon>
        <taxon>Viridiplantae</taxon>
        <taxon>Streptophyta</taxon>
        <taxon>Embryophyta</taxon>
        <taxon>Tracheophyta</taxon>
        <taxon>Spermatophyta</taxon>
        <taxon>Magnoliopsida</taxon>
        <taxon>eudicotyledons</taxon>
        <taxon>Gunneridae</taxon>
        <taxon>Pentapetalae</taxon>
        <taxon>asterids</taxon>
        <taxon>lamiids</taxon>
        <taxon>Lamiales</taxon>
        <taxon>Scrophulariaceae</taxon>
        <taxon>Buddlejeae</taxon>
        <taxon>Buddleja</taxon>
    </lineage>
</organism>
<evidence type="ECO:0008006" key="5">
    <source>
        <dbReference type="Google" id="ProtNLM"/>
    </source>
</evidence>
<feature type="repeat" description="PPR" evidence="2">
    <location>
        <begin position="476"/>
        <end position="506"/>
    </location>
</feature>
<dbReference type="InterPro" id="IPR046848">
    <property type="entry name" value="E_motif"/>
</dbReference>